<name>A0AAD1ZD87_9LAMI</name>
<evidence type="ECO:0000259" key="1">
    <source>
        <dbReference type="Pfam" id="PF05627"/>
    </source>
</evidence>
<dbReference type="InterPro" id="IPR029071">
    <property type="entry name" value="Ubiquitin-like_domsf"/>
</dbReference>
<evidence type="ECO:0000313" key="2">
    <source>
        <dbReference type="EMBL" id="CAI9766728.1"/>
    </source>
</evidence>
<proteinExistence type="predicted"/>
<accession>A0AAD1ZD87</accession>
<sequence>MRSNGIYVLEACLSRRENVKKVTTKGSSQLKSLLSHSGMTYRFKQLQHLGELKILLSNLEPKEQRLLFKGKERENHEYLHMVGVRDEDKILLLEDPAIKERKLLSLAGERQTSILRMASQDKGRPLPKFGEWDVNNPASADGFTVIFAKARDEKKATGTAATAAPPSQTVSQPNASYEYCEKKKWLCCF</sequence>
<reference evidence="2" key="1">
    <citation type="submission" date="2023-05" db="EMBL/GenBank/DDBJ databases">
        <authorList>
            <person name="Huff M."/>
        </authorList>
    </citation>
    <scope>NUCLEOTIDE SEQUENCE</scope>
</reference>
<organism evidence="2 3">
    <name type="scientific">Fraxinus pennsylvanica</name>
    <dbReference type="NCBI Taxonomy" id="56036"/>
    <lineage>
        <taxon>Eukaryota</taxon>
        <taxon>Viridiplantae</taxon>
        <taxon>Streptophyta</taxon>
        <taxon>Embryophyta</taxon>
        <taxon>Tracheophyta</taxon>
        <taxon>Spermatophyta</taxon>
        <taxon>Magnoliopsida</taxon>
        <taxon>eudicotyledons</taxon>
        <taxon>Gunneridae</taxon>
        <taxon>Pentapetalae</taxon>
        <taxon>asterids</taxon>
        <taxon>lamiids</taxon>
        <taxon>Lamiales</taxon>
        <taxon>Oleaceae</taxon>
        <taxon>Oleeae</taxon>
        <taxon>Fraxinus</taxon>
    </lineage>
</organism>
<dbReference type="PANTHER" id="PTHR47376">
    <property type="entry name" value="OS02G0597700 PROTEIN"/>
    <property type="match status" value="1"/>
</dbReference>
<evidence type="ECO:0000313" key="3">
    <source>
        <dbReference type="Proteomes" id="UP000834106"/>
    </source>
</evidence>
<dbReference type="Gene3D" id="3.10.20.90">
    <property type="entry name" value="Phosphatidylinositol 3-kinase Catalytic Subunit, Chain A, domain 1"/>
    <property type="match status" value="1"/>
</dbReference>
<dbReference type="SUPFAM" id="SSF54236">
    <property type="entry name" value="Ubiquitin-like"/>
    <property type="match status" value="1"/>
</dbReference>
<protein>
    <recommendedName>
        <fullName evidence="1">RIN4 pathogenic type III effector avirulence factor Avr cleavage site domain-containing protein</fullName>
    </recommendedName>
</protein>
<dbReference type="Proteomes" id="UP000834106">
    <property type="component" value="Chromosome 8"/>
</dbReference>
<dbReference type="AlphaFoldDB" id="A0AAD1ZD87"/>
<gene>
    <name evidence="2" type="ORF">FPE_LOCUS14158</name>
</gene>
<dbReference type="Pfam" id="PF05627">
    <property type="entry name" value="AvrRpt-cleavage"/>
    <property type="match status" value="1"/>
</dbReference>
<feature type="domain" description="RIN4 pathogenic type III effector avirulence factor Avr cleavage site" evidence="1">
    <location>
        <begin position="122"/>
        <end position="155"/>
    </location>
</feature>
<dbReference type="EMBL" id="OU503043">
    <property type="protein sequence ID" value="CAI9766728.1"/>
    <property type="molecule type" value="Genomic_DNA"/>
</dbReference>
<dbReference type="InterPro" id="IPR008700">
    <property type="entry name" value="TypeIII_avirulence_cleave"/>
</dbReference>
<keyword evidence="3" id="KW-1185">Reference proteome</keyword>